<feature type="region of interest" description="Disordered" evidence="2">
    <location>
        <begin position="628"/>
        <end position="650"/>
    </location>
</feature>
<feature type="compositionally biased region" description="Polar residues" evidence="2">
    <location>
        <begin position="467"/>
        <end position="479"/>
    </location>
</feature>
<keyword evidence="1" id="KW-0175">Coiled coil</keyword>
<feature type="compositionally biased region" description="Basic and acidic residues" evidence="2">
    <location>
        <begin position="452"/>
        <end position="463"/>
    </location>
</feature>
<feature type="compositionally biased region" description="Low complexity" evidence="2">
    <location>
        <begin position="373"/>
        <end position="392"/>
    </location>
</feature>
<comment type="caution">
    <text evidence="3">The sequence shown here is derived from an EMBL/GenBank/DDBJ whole genome shotgun (WGS) entry which is preliminary data.</text>
</comment>
<gene>
    <name evidence="3" type="ORF">LTR62_001419</name>
</gene>
<evidence type="ECO:0000313" key="3">
    <source>
        <dbReference type="EMBL" id="KAK5107290.1"/>
    </source>
</evidence>
<feature type="region of interest" description="Disordered" evidence="2">
    <location>
        <begin position="373"/>
        <end position="554"/>
    </location>
</feature>
<protein>
    <submittedName>
        <fullName evidence="3">Uncharacterized protein</fullName>
    </submittedName>
</protein>
<organism evidence="3 4">
    <name type="scientific">Meristemomyces frigidus</name>
    <dbReference type="NCBI Taxonomy" id="1508187"/>
    <lineage>
        <taxon>Eukaryota</taxon>
        <taxon>Fungi</taxon>
        <taxon>Dikarya</taxon>
        <taxon>Ascomycota</taxon>
        <taxon>Pezizomycotina</taxon>
        <taxon>Dothideomycetes</taxon>
        <taxon>Dothideomycetidae</taxon>
        <taxon>Mycosphaerellales</taxon>
        <taxon>Teratosphaeriaceae</taxon>
        <taxon>Meristemomyces</taxon>
    </lineage>
</organism>
<feature type="compositionally biased region" description="Polar residues" evidence="2">
    <location>
        <begin position="433"/>
        <end position="445"/>
    </location>
</feature>
<evidence type="ECO:0000313" key="4">
    <source>
        <dbReference type="Proteomes" id="UP001310890"/>
    </source>
</evidence>
<dbReference type="Proteomes" id="UP001310890">
    <property type="component" value="Unassembled WGS sequence"/>
</dbReference>
<sequence length="650" mass="71253">MVPAPTFVHLACDQSLTSSALQLKYEKSTHLVDILSKDEDIRRLRFDVHILEDDNDELRELLAQEEDRSDAFERLVNENLARAENAEAQLQDLEVDLRHREQELTTLSAEKKTLAHSNEDVTAALTEKLALTRELSMLRPEVEHLKAQAANTEALLTEKLALQRQITNIQCDLEHAKREAQKALAKRRNTGVEIAQELQVEDLKKQLAKEKRARQRAEEASEGSSGDTNIDEVRKELNREKRARQKAEEALQEAQQNSQIEDVRKDLLREKKLKQKLEDQLEIAHADVEMQKKAAARAVKRANGNAAADDQAEDLREDLAKEKKARAAAERTAKQVVDEFAAQKATLDDKLNQFRIKLRTTKDKLKETEVALATAQTSAPAPAKKAATSKAPVEVTKKRAAAQMEQDATQLGTPGDGPAAKRGRTAAGVGDKSTFSITPFLNRTMSAAPESGDEKESSPDPVKKTTKQPLATQSASKANVQPKKAPVQRKSKGPMLEMVTEEAEDVHSQGQENASKAGGMKIKAKTSDGPDDSDPTKKKKKYRKSIHDFATFNAEPEVKKKRKLGGLGKTLFDEEDESQPTGKAGLASRGLFGSKGFGAFGSKALKGGLLAGAKPGKTGSTLLMSAGDGSGFMFSPLKKGRRGLDDTLRG</sequence>
<evidence type="ECO:0000256" key="2">
    <source>
        <dbReference type="SAM" id="MobiDB-lite"/>
    </source>
</evidence>
<feature type="coiled-coil region" evidence="1">
    <location>
        <begin position="41"/>
        <end position="110"/>
    </location>
</feature>
<dbReference type="EMBL" id="JAVRRL010000129">
    <property type="protein sequence ID" value="KAK5107290.1"/>
    <property type="molecule type" value="Genomic_DNA"/>
</dbReference>
<accession>A0AAN7YG91</accession>
<reference evidence="3" key="1">
    <citation type="submission" date="2023-08" db="EMBL/GenBank/DDBJ databases">
        <title>Black Yeasts Isolated from many extreme environments.</title>
        <authorList>
            <person name="Coleine C."/>
            <person name="Stajich J.E."/>
            <person name="Selbmann L."/>
        </authorList>
    </citation>
    <scope>NUCLEOTIDE SEQUENCE</scope>
    <source>
        <strain evidence="3">CCFEE 5401</strain>
    </source>
</reference>
<feature type="region of interest" description="Disordered" evidence="2">
    <location>
        <begin position="569"/>
        <end position="589"/>
    </location>
</feature>
<proteinExistence type="predicted"/>
<evidence type="ECO:0000256" key="1">
    <source>
        <dbReference type="SAM" id="Coils"/>
    </source>
</evidence>
<name>A0AAN7YG91_9PEZI</name>
<dbReference type="AlphaFoldDB" id="A0AAN7YG91"/>
<feature type="region of interest" description="Disordered" evidence="2">
    <location>
        <begin position="212"/>
        <end position="233"/>
    </location>
</feature>